<dbReference type="InterPro" id="IPR050790">
    <property type="entry name" value="ExbB/TolQ_transport"/>
</dbReference>
<keyword evidence="6" id="KW-0813">Transport</keyword>
<protein>
    <submittedName>
        <fullName evidence="9">Biopolymer transport protein ExbB</fullName>
    </submittedName>
</protein>
<gene>
    <name evidence="9" type="ORF">SAMN04488117_10263</name>
</gene>
<dbReference type="PANTHER" id="PTHR30625:SF11">
    <property type="entry name" value="MOTA_TOLQ_EXBB PROTON CHANNEL DOMAIN-CONTAINING PROTEIN"/>
    <property type="match status" value="1"/>
</dbReference>
<feature type="transmembrane region" description="Helical" evidence="7">
    <location>
        <begin position="99"/>
        <end position="121"/>
    </location>
</feature>
<feature type="transmembrane region" description="Helical" evidence="7">
    <location>
        <begin position="133"/>
        <end position="153"/>
    </location>
</feature>
<keyword evidence="4 7" id="KW-1133">Transmembrane helix</keyword>
<evidence type="ECO:0000256" key="7">
    <source>
        <dbReference type="SAM" id="Phobius"/>
    </source>
</evidence>
<evidence type="ECO:0000256" key="4">
    <source>
        <dbReference type="ARBA" id="ARBA00022989"/>
    </source>
</evidence>
<evidence type="ECO:0000256" key="6">
    <source>
        <dbReference type="RuleBase" id="RU004057"/>
    </source>
</evidence>
<feature type="transmembrane region" description="Helical" evidence="7">
    <location>
        <begin position="20"/>
        <end position="42"/>
    </location>
</feature>
<comment type="subcellular location">
    <subcellularLocation>
        <location evidence="1">Cell membrane</location>
        <topology evidence="1">Multi-pass membrane protein</topology>
    </subcellularLocation>
    <subcellularLocation>
        <location evidence="6">Membrane</location>
        <topology evidence="6">Multi-pass membrane protein</topology>
    </subcellularLocation>
</comment>
<keyword evidence="2" id="KW-1003">Cell membrane</keyword>
<keyword evidence="3 7" id="KW-0812">Transmembrane</keyword>
<proteinExistence type="inferred from homology"/>
<dbReference type="GO" id="GO:0005886">
    <property type="term" value="C:plasma membrane"/>
    <property type="evidence" value="ECO:0007669"/>
    <property type="project" value="UniProtKB-SubCell"/>
</dbReference>
<evidence type="ECO:0000256" key="1">
    <source>
        <dbReference type="ARBA" id="ARBA00004651"/>
    </source>
</evidence>
<keyword evidence="5 7" id="KW-0472">Membrane</keyword>
<evidence type="ECO:0000256" key="5">
    <source>
        <dbReference type="ARBA" id="ARBA00023136"/>
    </source>
</evidence>
<sequence>MMSQALLRLSELIDLGGPVVAILIGFSVLALACVLWKALVFYANGIGAQVSRGFGRDIVVQSQMAKRSGRAGADIRARANARLERDFEQAGRGLRLLDIIAQVAPLLGLFGTVLGMITAFQTLQSAGGTADPAVLAGGIWVALVTTAAGLIVAMPTSMALSWFDGCLERHERALRDALEEVLVPNLFDAPATPDRPLEPVHAG</sequence>
<accession>A0A1G7HSU2</accession>
<evidence type="ECO:0000256" key="3">
    <source>
        <dbReference type="ARBA" id="ARBA00022692"/>
    </source>
</evidence>
<reference evidence="9 10" key="1">
    <citation type="submission" date="2016-10" db="EMBL/GenBank/DDBJ databases">
        <authorList>
            <person name="de Groot N.N."/>
        </authorList>
    </citation>
    <scope>NUCLEOTIDE SEQUENCE [LARGE SCALE GENOMIC DNA]</scope>
    <source>
        <strain evidence="9 10">DSM 27375</strain>
    </source>
</reference>
<dbReference type="OrthoDB" id="4045at2"/>
<dbReference type="Proteomes" id="UP000182284">
    <property type="component" value="Unassembled WGS sequence"/>
</dbReference>
<dbReference type="AlphaFoldDB" id="A0A1G7HSU2"/>
<feature type="domain" description="MotA/TolQ/ExbB proton channel" evidence="8">
    <location>
        <begin position="61"/>
        <end position="172"/>
    </location>
</feature>
<name>A0A1G7HSU2_9RHOB</name>
<dbReference type="PANTHER" id="PTHR30625">
    <property type="entry name" value="PROTEIN TOLQ"/>
    <property type="match status" value="1"/>
</dbReference>
<dbReference type="GO" id="GO:0017038">
    <property type="term" value="P:protein import"/>
    <property type="evidence" value="ECO:0007669"/>
    <property type="project" value="TreeGrafter"/>
</dbReference>
<evidence type="ECO:0000313" key="9">
    <source>
        <dbReference type="EMBL" id="SDF03495.1"/>
    </source>
</evidence>
<dbReference type="InterPro" id="IPR002898">
    <property type="entry name" value="MotA_ExbB_proton_chnl"/>
</dbReference>
<keyword evidence="6" id="KW-0653">Protein transport</keyword>
<comment type="similarity">
    <text evidence="6">Belongs to the exbB/tolQ family.</text>
</comment>
<evidence type="ECO:0000259" key="8">
    <source>
        <dbReference type="Pfam" id="PF01618"/>
    </source>
</evidence>
<dbReference type="EMBL" id="FNBL01000002">
    <property type="protein sequence ID" value="SDF03495.1"/>
    <property type="molecule type" value="Genomic_DNA"/>
</dbReference>
<evidence type="ECO:0000256" key="2">
    <source>
        <dbReference type="ARBA" id="ARBA00022475"/>
    </source>
</evidence>
<evidence type="ECO:0000313" key="10">
    <source>
        <dbReference type="Proteomes" id="UP000182284"/>
    </source>
</evidence>
<dbReference type="RefSeq" id="WP_074641658.1">
    <property type="nucleotide sequence ID" value="NZ_FNBL01000002.1"/>
</dbReference>
<dbReference type="Pfam" id="PF01618">
    <property type="entry name" value="MotA_ExbB"/>
    <property type="match status" value="1"/>
</dbReference>
<organism evidence="9 10">
    <name type="scientific">Celeribacter baekdonensis</name>
    <dbReference type="NCBI Taxonomy" id="875171"/>
    <lineage>
        <taxon>Bacteria</taxon>
        <taxon>Pseudomonadati</taxon>
        <taxon>Pseudomonadota</taxon>
        <taxon>Alphaproteobacteria</taxon>
        <taxon>Rhodobacterales</taxon>
        <taxon>Roseobacteraceae</taxon>
        <taxon>Celeribacter</taxon>
    </lineage>
</organism>